<feature type="binding site" evidence="3">
    <location>
        <position position="22"/>
    </location>
    <ligand>
        <name>Zn(2+)</name>
        <dbReference type="ChEBI" id="CHEBI:29105"/>
    </ligand>
</feature>
<feature type="binding site" evidence="3">
    <location>
        <position position="42"/>
    </location>
    <ligand>
        <name>Zn(2+)</name>
        <dbReference type="ChEBI" id="CHEBI:29105"/>
    </ligand>
</feature>
<dbReference type="SUPFAM" id="SSF57716">
    <property type="entry name" value="Glucocorticoid receptor-like (DNA-binding domain)"/>
    <property type="match status" value="1"/>
</dbReference>
<comment type="subunit">
    <text evidence="3">Interacts with GyrB.</text>
</comment>
<feature type="region of interest" description="Disordered" evidence="4">
    <location>
        <begin position="55"/>
        <end position="74"/>
    </location>
</feature>
<dbReference type="GO" id="GO:0006355">
    <property type="term" value="P:regulation of DNA-templated transcription"/>
    <property type="evidence" value="ECO:0007669"/>
    <property type="project" value="InterPro"/>
</dbReference>
<feature type="binding site" evidence="3">
    <location>
        <position position="38"/>
    </location>
    <ligand>
        <name>Zn(2+)</name>
        <dbReference type="ChEBI" id="CHEBI:29105"/>
    </ligand>
</feature>
<dbReference type="InterPro" id="IPR013088">
    <property type="entry name" value="Znf_NHR/GATA"/>
</dbReference>
<organism evidence="5 6">
    <name type="scientific">Rivibacter subsaxonicus</name>
    <dbReference type="NCBI Taxonomy" id="457575"/>
    <lineage>
        <taxon>Bacteria</taxon>
        <taxon>Pseudomonadati</taxon>
        <taxon>Pseudomonadota</taxon>
        <taxon>Betaproteobacteria</taxon>
        <taxon>Burkholderiales</taxon>
        <taxon>Rivibacter</taxon>
    </lineage>
</organism>
<proteinExistence type="inferred from homology"/>
<keyword evidence="1 3" id="KW-0479">Metal-binding</keyword>
<dbReference type="Proteomes" id="UP000293671">
    <property type="component" value="Unassembled WGS sequence"/>
</dbReference>
<dbReference type="AlphaFoldDB" id="A0A4Q7VG62"/>
<comment type="function">
    <text evidence="3">Inhibits all the catalytic activities of DNA gyrase by preventing its interaction with DNA. Acts by binding directly to the C-terminal domain of GyrB, which probably disrupts DNA binding by the gyrase.</text>
</comment>
<dbReference type="GO" id="GO:0008270">
    <property type="term" value="F:zinc ion binding"/>
    <property type="evidence" value="ECO:0007669"/>
    <property type="project" value="UniProtKB-UniRule"/>
</dbReference>
<dbReference type="PANTHER" id="PTHR36150:SF1">
    <property type="entry name" value="DNA GYRASE INHIBITOR YACG"/>
    <property type="match status" value="1"/>
</dbReference>
<dbReference type="PANTHER" id="PTHR36150">
    <property type="entry name" value="DNA GYRASE INHIBITOR YACG"/>
    <property type="match status" value="1"/>
</dbReference>
<evidence type="ECO:0000256" key="1">
    <source>
        <dbReference type="ARBA" id="ARBA00022723"/>
    </source>
</evidence>
<reference evidence="5 6" key="1">
    <citation type="submission" date="2019-02" db="EMBL/GenBank/DDBJ databases">
        <title>Genomic Encyclopedia of Type Strains, Phase IV (KMG-IV): sequencing the most valuable type-strain genomes for metagenomic binning, comparative biology and taxonomic classification.</title>
        <authorList>
            <person name="Goeker M."/>
        </authorList>
    </citation>
    <scope>NUCLEOTIDE SEQUENCE [LARGE SCALE GENOMIC DNA]</scope>
    <source>
        <strain evidence="5 6">DSM 19570</strain>
    </source>
</reference>
<evidence type="ECO:0000313" key="6">
    <source>
        <dbReference type="Proteomes" id="UP000293671"/>
    </source>
</evidence>
<name>A0A4Q7VG62_9BURK</name>
<comment type="caution">
    <text evidence="5">The sequence shown here is derived from an EMBL/GenBank/DDBJ whole genome shotgun (WGS) entry which is preliminary data.</text>
</comment>
<dbReference type="GO" id="GO:0008657">
    <property type="term" value="F:DNA topoisomerase type II (double strand cut, ATP-hydrolyzing) inhibitor activity"/>
    <property type="evidence" value="ECO:0007669"/>
    <property type="project" value="UniProtKB-UniRule"/>
</dbReference>
<sequence length="74" mass="8010">MSRQGGPSRHEGNGPVVACPGCGEQVVYRLDNPWRPFCSERCKQRDFGAWASEHYRVGDAGPGDDGEEPAAPAH</sequence>
<dbReference type="EMBL" id="SHKP01000007">
    <property type="protein sequence ID" value="RZT94999.1"/>
    <property type="molecule type" value="Genomic_DNA"/>
</dbReference>
<evidence type="ECO:0000256" key="3">
    <source>
        <dbReference type="HAMAP-Rule" id="MF_00649"/>
    </source>
</evidence>
<dbReference type="Pfam" id="PF03884">
    <property type="entry name" value="YacG"/>
    <property type="match status" value="1"/>
</dbReference>
<comment type="similarity">
    <text evidence="3">Belongs to the DNA gyrase inhibitor YacG family.</text>
</comment>
<evidence type="ECO:0000256" key="2">
    <source>
        <dbReference type="ARBA" id="ARBA00022833"/>
    </source>
</evidence>
<keyword evidence="6" id="KW-1185">Reference proteome</keyword>
<protein>
    <recommendedName>
        <fullName evidence="3">DNA gyrase inhibitor YacG</fullName>
    </recommendedName>
</protein>
<evidence type="ECO:0000256" key="4">
    <source>
        <dbReference type="SAM" id="MobiDB-lite"/>
    </source>
</evidence>
<dbReference type="HAMAP" id="MF_00649">
    <property type="entry name" value="DNA_gyrase_inhibitor_YacG"/>
    <property type="match status" value="1"/>
</dbReference>
<comment type="cofactor">
    <cofactor evidence="3">
        <name>Zn(2+)</name>
        <dbReference type="ChEBI" id="CHEBI:29105"/>
    </cofactor>
    <text evidence="3">Binds 1 zinc ion.</text>
</comment>
<gene>
    <name evidence="3" type="primary">yacG</name>
    <name evidence="5" type="ORF">EV670_2745</name>
</gene>
<evidence type="ECO:0000313" key="5">
    <source>
        <dbReference type="EMBL" id="RZT94999.1"/>
    </source>
</evidence>
<keyword evidence="2 3" id="KW-0862">Zinc</keyword>
<dbReference type="RefSeq" id="WP_130433054.1">
    <property type="nucleotide sequence ID" value="NZ_SHKP01000007.1"/>
</dbReference>
<dbReference type="OrthoDB" id="9809663at2"/>
<feature type="binding site" evidence="3">
    <location>
        <position position="19"/>
    </location>
    <ligand>
        <name>Zn(2+)</name>
        <dbReference type="ChEBI" id="CHEBI:29105"/>
    </ligand>
</feature>
<accession>A0A4Q7VG62</accession>
<dbReference type="Gene3D" id="3.30.50.10">
    <property type="entry name" value="Erythroid Transcription Factor GATA-1, subunit A"/>
    <property type="match status" value="1"/>
</dbReference>
<dbReference type="InterPro" id="IPR005584">
    <property type="entry name" value="DNA_gyrase_inhibitor_YacG"/>
</dbReference>